<dbReference type="GO" id="GO:0004888">
    <property type="term" value="F:transmembrane signaling receptor activity"/>
    <property type="evidence" value="ECO:0007669"/>
    <property type="project" value="InterPro"/>
</dbReference>
<evidence type="ECO:0000256" key="10">
    <source>
        <dbReference type="SAM" id="Phobius"/>
    </source>
</evidence>
<dbReference type="CDD" id="cd06225">
    <property type="entry name" value="HAMP"/>
    <property type="match status" value="1"/>
</dbReference>
<dbReference type="CDD" id="cd11386">
    <property type="entry name" value="MCP_signal"/>
    <property type="match status" value="1"/>
</dbReference>
<evidence type="ECO:0000256" key="8">
    <source>
        <dbReference type="ARBA" id="ARBA00029447"/>
    </source>
</evidence>
<dbReference type="Proteomes" id="UP000007257">
    <property type="component" value="Chromosome"/>
</dbReference>
<dbReference type="GeneID" id="95418316"/>
<dbReference type="Pfam" id="PF00015">
    <property type="entry name" value="MCPsignal"/>
    <property type="match status" value="1"/>
</dbReference>
<evidence type="ECO:0000256" key="7">
    <source>
        <dbReference type="ARBA" id="ARBA00023224"/>
    </source>
</evidence>
<comment type="similarity">
    <text evidence="8">Belongs to the methyl-accepting chemotaxis (MCP) protein family.</text>
</comment>
<dbReference type="HOGENOM" id="CLU_000445_107_12_6"/>
<evidence type="ECO:0000256" key="5">
    <source>
        <dbReference type="ARBA" id="ARBA00022989"/>
    </source>
</evidence>
<dbReference type="FunFam" id="1.10.287.950:FF:000001">
    <property type="entry name" value="Methyl-accepting chemotaxis sensory transducer"/>
    <property type="match status" value="1"/>
</dbReference>
<dbReference type="GO" id="GO:0005886">
    <property type="term" value="C:plasma membrane"/>
    <property type="evidence" value="ECO:0007669"/>
    <property type="project" value="UniProtKB-SubCell"/>
</dbReference>
<keyword evidence="4 10" id="KW-0812">Transmembrane</keyword>
<dbReference type="SUPFAM" id="SSF58104">
    <property type="entry name" value="Methyl-accepting chemotaxis protein (MCP) signaling domain"/>
    <property type="match status" value="1"/>
</dbReference>
<dbReference type="SMART" id="SM00283">
    <property type="entry name" value="MA"/>
    <property type="match status" value="1"/>
</dbReference>
<dbReference type="AlphaFoldDB" id="A0A0H3F6V3"/>
<proteinExistence type="inferred from homology"/>
<dbReference type="PANTHER" id="PTHR43531:SF16">
    <property type="entry name" value="METHYL-ACCEPTING CHEMOTAXIS PROTEIN II"/>
    <property type="match status" value="1"/>
</dbReference>
<evidence type="ECO:0000313" key="13">
    <source>
        <dbReference type="EMBL" id="ADW72608.1"/>
    </source>
</evidence>
<dbReference type="GO" id="GO:0007165">
    <property type="term" value="P:signal transduction"/>
    <property type="evidence" value="ECO:0007669"/>
    <property type="project" value="UniProtKB-KW"/>
</dbReference>
<evidence type="ECO:0000256" key="2">
    <source>
        <dbReference type="ARBA" id="ARBA00022475"/>
    </source>
</evidence>
<feature type="domain" description="Methyl-accepting transducer" evidence="11">
    <location>
        <begin position="351"/>
        <end position="580"/>
    </location>
</feature>
<protein>
    <submittedName>
        <fullName evidence="13">Methyl-accepting chemotaxis sensory transducer with Cache sensor</fullName>
    </submittedName>
</protein>
<evidence type="ECO:0000256" key="4">
    <source>
        <dbReference type="ARBA" id="ARBA00022692"/>
    </source>
</evidence>
<dbReference type="OrthoDB" id="2489132at2"/>
<dbReference type="GO" id="GO:0006935">
    <property type="term" value="P:chemotaxis"/>
    <property type="evidence" value="ECO:0007669"/>
    <property type="project" value="UniProtKB-KW"/>
</dbReference>
<evidence type="ECO:0000259" key="11">
    <source>
        <dbReference type="PROSITE" id="PS50111"/>
    </source>
</evidence>
<dbReference type="SMART" id="SM00304">
    <property type="entry name" value="HAMP"/>
    <property type="match status" value="1"/>
</dbReference>
<evidence type="ECO:0000313" key="14">
    <source>
        <dbReference type="Proteomes" id="UP000007257"/>
    </source>
</evidence>
<dbReference type="InterPro" id="IPR029151">
    <property type="entry name" value="Sensor-like_sf"/>
</dbReference>
<sequence length="595" mass="62151">MLKTIRSRIITACIVIVACSLIINTFLSYTVANKYNSQATDSTLNALTASHTRGISDWVSSKTGMIVSLQQIAMSEDPIPVLKQIASAGGFTNVYVGYANRTAKFSDPTGVPADYDPTGRPWYKQAEAAGHPVATPPYIDAGSGKLVVTFAVPVMEAGTLKAVVAGDVSMDSVVSNVNTIHPTPGSFGMLVDKSGVIIAHPDTSLALKPFTALAEGVNLQDVFAANAPVDIRLNGAVKRVRAMPVAGTEWFTLVAQDKKESTAGMRSLLTSSVITLIVIVLISAVVIGLIISKSFHRLSVVRDTLNAISSGEDDLTQRLPADGHDEVTQIAHAFNTFVDKLSKVMSEIRTTSESVKIAADEIAAGNNDLSGRTDSAAASLQQTAASLEQITATVSQSASSAKQASETAKSASAAAIRGDEVVTKVIKTMESIETASSKIGDITSVIDGIAFQTNILALNAAVEAARAGEQGRGFAVVASEVRSLAQRSAQAAKEIKVLIESTVSSVASGSAQVRLASDSMSEIVSNVSNVSSVMLEITHASEEQMLSINEINRAITQLDGMVQQNAAMVQESTGAASALQEQATGLAVAVGHFRV</sequence>
<dbReference type="EMBL" id="CP002505">
    <property type="protein sequence ID" value="ADW72608.1"/>
    <property type="molecule type" value="Genomic_DNA"/>
</dbReference>
<dbReference type="SUPFAM" id="SSF103190">
    <property type="entry name" value="Sensory domain-like"/>
    <property type="match status" value="1"/>
</dbReference>
<evidence type="ECO:0000259" key="12">
    <source>
        <dbReference type="PROSITE" id="PS50885"/>
    </source>
</evidence>
<evidence type="ECO:0000256" key="3">
    <source>
        <dbReference type="ARBA" id="ARBA00022500"/>
    </source>
</evidence>
<dbReference type="RefSeq" id="WP_013574313.1">
    <property type="nucleotide sequence ID" value="NC_015061.1"/>
</dbReference>
<keyword evidence="6 10" id="KW-0472">Membrane</keyword>
<reference evidence="14" key="1">
    <citation type="submission" date="2011-01" db="EMBL/GenBank/DDBJ databases">
        <title>Complete sequence of chromosome of Rahnella sp. Y9602.</title>
        <authorList>
            <consortium name="US DOE Joint Genome Institute"/>
            <person name="Lucas S."/>
            <person name="Copeland A."/>
            <person name="Lapidus A."/>
            <person name="Cheng J.-F."/>
            <person name="Goodwin L."/>
            <person name="Pitluck S."/>
            <person name="Lu M."/>
            <person name="Detter J.C."/>
            <person name="Han C."/>
            <person name="Tapia R."/>
            <person name="Land M."/>
            <person name="Hauser L."/>
            <person name="Kyrpides N."/>
            <person name="Ivanova N."/>
            <person name="Ovchinnikova G."/>
            <person name="Pagani I."/>
            <person name="Sobecky P.A."/>
            <person name="Martinez R.J."/>
            <person name="Woyke T."/>
        </authorList>
    </citation>
    <scope>NUCLEOTIDE SEQUENCE [LARGE SCALE GENOMIC DNA]</scope>
    <source>
        <strain evidence="14">Y9602</strain>
    </source>
</reference>
<feature type="domain" description="HAMP" evidence="12">
    <location>
        <begin position="292"/>
        <end position="346"/>
    </location>
</feature>
<dbReference type="Pfam" id="PF02743">
    <property type="entry name" value="dCache_1"/>
    <property type="match status" value="1"/>
</dbReference>
<dbReference type="PANTHER" id="PTHR43531">
    <property type="entry name" value="PROTEIN ICFG"/>
    <property type="match status" value="1"/>
</dbReference>
<dbReference type="PROSITE" id="PS51257">
    <property type="entry name" value="PROKAR_LIPOPROTEIN"/>
    <property type="match status" value="1"/>
</dbReference>
<dbReference type="PROSITE" id="PS50885">
    <property type="entry name" value="HAMP"/>
    <property type="match status" value="1"/>
</dbReference>
<dbReference type="Pfam" id="PF00672">
    <property type="entry name" value="HAMP"/>
    <property type="match status" value="1"/>
</dbReference>
<keyword evidence="5 10" id="KW-1133">Transmembrane helix</keyword>
<dbReference type="InterPro" id="IPR051310">
    <property type="entry name" value="MCP_chemotaxis"/>
</dbReference>
<evidence type="ECO:0000256" key="6">
    <source>
        <dbReference type="ARBA" id="ARBA00023136"/>
    </source>
</evidence>
<dbReference type="InterPro" id="IPR004089">
    <property type="entry name" value="MCPsignal_dom"/>
</dbReference>
<evidence type="ECO:0000256" key="9">
    <source>
        <dbReference type="PROSITE-ProRule" id="PRU00284"/>
    </source>
</evidence>
<dbReference type="Gene3D" id="3.30.450.20">
    <property type="entry name" value="PAS domain"/>
    <property type="match status" value="2"/>
</dbReference>
<comment type="subcellular location">
    <subcellularLocation>
        <location evidence="1">Cell membrane</location>
        <topology evidence="1">Multi-pass membrane protein</topology>
    </subcellularLocation>
</comment>
<evidence type="ECO:0000256" key="1">
    <source>
        <dbReference type="ARBA" id="ARBA00004651"/>
    </source>
</evidence>
<reference evidence="13 14" key="2">
    <citation type="journal article" date="2012" name="J. Bacteriol.">
        <title>Complete Genome Sequence of Rahnella sp. Strain Y9602, a Gammaproteobacterium Isolate from Metal- and Radionuclide-Contaminated Soil.</title>
        <authorList>
            <person name="Martinez R.J."/>
            <person name="Bruce D."/>
            <person name="Detter C."/>
            <person name="Goodwin L.A."/>
            <person name="Han J."/>
            <person name="Han C.S."/>
            <person name="Held B."/>
            <person name="Land M.L."/>
            <person name="Mikhailova N."/>
            <person name="Nolan M."/>
            <person name="Pennacchio L."/>
            <person name="Pitluck S."/>
            <person name="Tapia R."/>
            <person name="Woyke T."/>
            <person name="Sobecky P.A."/>
        </authorList>
    </citation>
    <scope>NUCLEOTIDE SEQUENCE [LARGE SCALE GENOMIC DNA]</scope>
    <source>
        <strain evidence="13 14">Y9602</strain>
    </source>
</reference>
<dbReference type="PROSITE" id="PS50111">
    <property type="entry name" value="CHEMOTAXIS_TRANSDUC_2"/>
    <property type="match status" value="1"/>
</dbReference>
<gene>
    <name evidence="13" type="ordered locus">Rahaq_0984</name>
</gene>
<keyword evidence="3" id="KW-0145">Chemotaxis</keyword>
<dbReference type="KEGG" id="rah:Rahaq_0984"/>
<accession>A0A0H3F6V3</accession>
<dbReference type="InterPro" id="IPR004090">
    <property type="entry name" value="Chemotax_Me-accpt_rcpt"/>
</dbReference>
<dbReference type="CDD" id="cd12913">
    <property type="entry name" value="PDC1_MCP_like"/>
    <property type="match status" value="1"/>
</dbReference>
<dbReference type="Gene3D" id="1.10.287.950">
    <property type="entry name" value="Methyl-accepting chemotaxis protein"/>
    <property type="match status" value="1"/>
</dbReference>
<feature type="transmembrane region" description="Helical" evidence="10">
    <location>
        <begin position="9"/>
        <end position="32"/>
    </location>
</feature>
<organism evidence="13 14">
    <name type="scientific">Rahnella sp. (strain Y9602)</name>
    <dbReference type="NCBI Taxonomy" id="2703885"/>
    <lineage>
        <taxon>Bacteria</taxon>
        <taxon>Pseudomonadati</taxon>
        <taxon>Pseudomonadota</taxon>
        <taxon>Gammaproteobacteria</taxon>
        <taxon>Enterobacterales</taxon>
        <taxon>Yersiniaceae</taxon>
        <taxon>Rahnella</taxon>
    </lineage>
</organism>
<dbReference type="InterPro" id="IPR003660">
    <property type="entry name" value="HAMP_dom"/>
</dbReference>
<dbReference type="InterPro" id="IPR033479">
    <property type="entry name" value="dCache_1"/>
</dbReference>
<dbReference type="PRINTS" id="PR00260">
    <property type="entry name" value="CHEMTRNSDUCR"/>
</dbReference>
<feature type="transmembrane region" description="Helical" evidence="10">
    <location>
        <begin position="268"/>
        <end position="292"/>
    </location>
</feature>
<dbReference type="eggNOG" id="COG0840">
    <property type="taxonomic scope" value="Bacteria"/>
</dbReference>
<keyword evidence="2" id="KW-1003">Cell membrane</keyword>
<keyword evidence="7 9" id="KW-0807">Transducer</keyword>
<name>A0A0H3F6V3_RAHSY</name>